<dbReference type="OrthoDB" id="9946270at2759"/>
<evidence type="ECO:0000256" key="1">
    <source>
        <dbReference type="SAM" id="MobiDB-lite"/>
    </source>
</evidence>
<feature type="compositionally biased region" description="Low complexity" evidence="1">
    <location>
        <begin position="18"/>
        <end position="31"/>
    </location>
</feature>
<sequence length="201" mass="22176">MLHFARMENKVYDRFGNGSSQSSSGSETLSEGEMKAIGNPSVCRHIDNLSQNSSDSETQTERKGEEKSETEDSTEEGEPGSEDHRDYAEEDEDEDELMDNILYPPSIPLRKSSNPEVSYGSGLPLKFKRQLSEDGKHLRRGSLGGALTGKYLLPYASPQQAWQPPPEVSNLVRMRSQSLGKSAPSLTASLKELSLPRRGSL</sequence>
<feature type="compositionally biased region" description="Acidic residues" evidence="1">
    <location>
        <begin position="68"/>
        <end position="80"/>
    </location>
</feature>
<feature type="compositionally biased region" description="Polar residues" evidence="1">
    <location>
        <begin position="178"/>
        <end position="188"/>
    </location>
</feature>
<feature type="compositionally biased region" description="Polar residues" evidence="1">
    <location>
        <begin position="48"/>
        <end position="57"/>
    </location>
</feature>
<gene>
    <name evidence="2" type="ORF">AGOR_G00014750</name>
</gene>
<feature type="region of interest" description="Disordered" evidence="1">
    <location>
        <begin position="1"/>
        <end position="119"/>
    </location>
</feature>
<evidence type="ECO:0000313" key="2">
    <source>
        <dbReference type="EMBL" id="KAI1905307.1"/>
    </source>
</evidence>
<evidence type="ECO:0000313" key="3">
    <source>
        <dbReference type="Proteomes" id="UP000829720"/>
    </source>
</evidence>
<protein>
    <submittedName>
        <fullName evidence="2">Uncharacterized protein</fullName>
    </submittedName>
</protein>
<name>A0A8T3EAW9_9TELE</name>
<feature type="region of interest" description="Disordered" evidence="1">
    <location>
        <begin position="178"/>
        <end position="201"/>
    </location>
</feature>
<dbReference type="Proteomes" id="UP000829720">
    <property type="component" value="Unassembled WGS sequence"/>
</dbReference>
<feature type="compositionally biased region" description="Acidic residues" evidence="1">
    <location>
        <begin position="88"/>
        <end position="98"/>
    </location>
</feature>
<comment type="caution">
    <text evidence="2">The sequence shown here is derived from an EMBL/GenBank/DDBJ whole genome shotgun (WGS) entry which is preliminary data.</text>
</comment>
<accession>A0A8T3EAW9</accession>
<organism evidence="2 3">
    <name type="scientific">Albula goreensis</name>
    <dbReference type="NCBI Taxonomy" id="1534307"/>
    <lineage>
        <taxon>Eukaryota</taxon>
        <taxon>Metazoa</taxon>
        <taxon>Chordata</taxon>
        <taxon>Craniata</taxon>
        <taxon>Vertebrata</taxon>
        <taxon>Euteleostomi</taxon>
        <taxon>Actinopterygii</taxon>
        <taxon>Neopterygii</taxon>
        <taxon>Teleostei</taxon>
        <taxon>Albuliformes</taxon>
        <taxon>Albulidae</taxon>
        <taxon>Albula</taxon>
    </lineage>
</organism>
<feature type="compositionally biased region" description="Basic and acidic residues" evidence="1">
    <location>
        <begin position="1"/>
        <end position="13"/>
    </location>
</feature>
<dbReference type="EMBL" id="JAERUA010000001">
    <property type="protein sequence ID" value="KAI1905307.1"/>
    <property type="molecule type" value="Genomic_DNA"/>
</dbReference>
<keyword evidence="3" id="KW-1185">Reference proteome</keyword>
<dbReference type="AlphaFoldDB" id="A0A8T3EAW9"/>
<proteinExistence type="predicted"/>
<reference evidence="2" key="1">
    <citation type="submission" date="2021-01" db="EMBL/GenBank/DDBJ databases">
        <authorList>
            <person name="Zahm M."/>
            <person name="Roques C."/>
            <person name="Cabau C."/>
            <person name="Klopp C."/>
            <person name="Donnadieu C."/>
            <person name="Jouanno E."/>
            <person name="Lampietro C."/>
            <person name="Louis A."/>
            <person name="Herpin A."/>
            <person name="Echchiki A."/>
            <person name="Berthelot C."/>
            <person name="Parey E."/>
            <person name="Roest-Crollius H."/>
            <person name="Braasch I."/>
            <person name="Postlethwait J."/>
            <person name="Bobe J."/>
            <person name="Montfort J."/>
            <person name="Bouchez O."/>
            <person name="Begum T."/>
            <person name="Mejri S."/>
            <person name="Adams A."/>
            <person name="Chen W.-J."/>
            <person name="Guiguen Y."/>
        </authorList>
    </citation>
    <scope>NUCLEOTIDE SEQUENCE</scope>
    <source>
        <tissue evidence="2">Blood</tissue>
    </source>
</reference>